<sequence>MEGAVILHETIHELHTKKQNGVVFNIDFEKAYDKVRWEFLQQALRMKGFNSTWCTWVQTCVQEGNVGIKVHDQLGSYFQMRKGLRQGDPLSPVLFNIVVDMLAIIVSRTKAFGLIKGVVPHLVDDVLSILQYADDTLLGLKINFHKSEIFCFGEAKEWESQYSNLFGCRVGSYPFRYLGIPMHFRKLNDRRENRKEVEQLERKNALFWREISVVKLGAFYDNHKKKYRLISWPILCQPKEQGGLGVQNLDIQNKCLLSKWLFKLCNEDGIWQDLLRNKYLKGNSLSQTEKKPRDSLFWKSLMGVKNHFLSLGRFKLVSGNQIRFWEDIWLDNQALKDVYPNLFTIVRRKHTTVEEVLRTNPYNVSFIRALIGNKFNEWHNLVACIASVNLQEGRDQFGLHKKGHFSVSSMYKHLVSNGLKVSQEIWHLKIPLKVKIFLWFFKRGVILTKDNLAKRNWKGRKNCEFCSKQETIQHLFFECHYAKFRWRAVHRIFGLTPVQFRRTHWIRLWAQLQCTDDERDVMVQACKSL</sequence>
<dbReference type="InterPro" id="IPR000477">
    <property type="entry name" value="RT_dom"/>
</dbReference>
<protein>
    <recommendedName>
        <fullName evidence="1">Reverse transcriptase domain-containing protein</fullName>
    </recommendedName>
</protein>
<dbReference type="PROSITE" id="PS50878">
    <property type="entry name" value="RT_POL"/>
    <property type="match status" value="1"/>
</dbReference>
<dbReference type="InterPro" id="IPR026960">
    <property type="entry name" value="RVT-Znf"/>
</dbReference>
<accession>A0AAQ3U1R3</accession>
<reference evidence="2 3" key="1">
    <citation type="submission" date="2024-02" db="EMBL/GenBank/DDBJ databases">
        <title>High-quality chromosome-scale genome assembly of Pensacola bahiagrass (Paspalum notatum Flugge var. saurae).</title>
        <authorList>
            <person name="Vega J.M."/>
            <person name="Podio M."/>
            <person name="Orjuela J."/>
            <person name="Siena L.A."/>
            <person name="Pessino S.C."/>
            <person name="Combes M.C."/>
            <person name="Mariac C."/>
            <person name="Albertini E."/>
            <person name="Pupilli F."/>
            <person name="Ortiz J.P.A."/>
            <person name="Leblanc O."/>
        </authorList>
    </citation>
    <scope>NUCLEOTIDE SEQUENCE [LARGE SCALE GENOMIC DNA]</scope>
    <source>
        <strain evidence="2">R1</strain>
        <tissue evidence="2">Leaf</tissue>
    </source>
</reference>
<dbReference type="SUPFAM" id="SSF56672">
    <property type="entry name" value="DNA/RNA polymerases"/>
    <property type="match status" value="1"/>
</dbReference>
<feature type="domain" description="Reverse transcriptase" evidence="1">
    <location>
        <begin position="1"/>
        <end position="213"/>
    </location>
</feature>
<dbReference type="PANTHER" id="PTHR33116:SF87">
    <property type="entry name" value="OS01G0158850 PROTEIN"/>
    <property type="match status" value="1"/>
</dbReference>
<evidence type="ECO:0000259" key="1">
    <source>
        <dbReference type="PROSITE" id="PS50878"/>
    </source>
</evidence>
<feature type="non-terminal residue" evidence="2">
    <location>
        <position position="529"/>
    </location>
</feature>
<dbReference type="Proteomes" id="UP001341281">
    <property type="component" value="Chromosome 06"/>
</dbReference>
<evidence type="ECO:0000313" key="3">
    <source>
        <dbReference type="Proteomes" id="UP001341281"/>
    </source>
</evidence>
<proteinExistence type="predicted"/>
<dbReference type="EMBL" id="CP144750">
    <property type="protein sequence ID" value="WVZ81320.1"/>
    <property type="molecule type" value="Genomic_DNA"/>
</dbReference>
<dbReference type="InterPro" id="IPR043502">
    <property type="entry name" value="DNA/RNA_pol_sf"/>
</dbReference>
<dbReference type="PANTHER" id="PTHR33116">
    <property type="entry name" value="REVERSE TRANSCRIPTASE ZINC-BINDING DOMAIN-CONTAINING PROTEIN-RELATED-RELATED"/>
    <property type="match status" value="1"/>
</dbReference>
<dbReference type="Pfam" id="PF13966">
    <property type="entry name" value="zf-RVT"/>
    <property type="match status" value="1"/>
</dbReference>
<keyword evidence="3" id="KW-1185">Reference proteome</keyword>
<organism evidence="2 3">
    <name type="scientific">Paspalum notatum var. saurae</name>
    <dbReference type="NCBI Taxonomy" id="547442"/>
    <lineage>
        <taxon>Eukaryota</taxon>
        <taxon>Viridiplantae</taxon>
        <taxon>Streptophyta</taxon>
        <taxon>Embryophyta</taxon>
        <taxon>Tracheophyta</taxon>
        <taxon>Spermatophyta</taxon>
        <taxon>Magnoliopsida</taxon>
        <taxon>Liliopsida</taxon>
        <taxon>Poales</taxon>
        <taxon>Poaceae</taxon>
        <taxon>PACMAD clade</taxon>
        <taxon>Panicoideae</taxon>
        <taxon>Andropogonodae</taxon>
        <taxon>Paspaleae</taxon>
        <taxon>Paspalinae</taxon>
        <taxon>Paspalum</taxon>
    </lineage>
</organism>
<dbReference type="AlphaFoldDB" id="A0AAQ3U1R3"/>
<dbReference type="Pfam" id="PF00078">
    <property type="entry name" value="RVT_1"/>
    <property type="match status" value="1"/>
</dbReference>
<name>A0AAQ3U1R3_PASNO</name>
<evidence type="ECO:0000313" key="2">
    <source>
        <dbReference type="EMBL" id="WVZ81320.1"/>
    </source>
</evidence>
<gene>
    <name evidence="2" type="ORF">U9M48_028710</name>
</gene>